<dbReference type="SMART" id="SM00417">
    <property type="entry name" value="H4"/>
    <property type="match status" value="1"/>
</dbReference>
<dbReference type="Proteomes" id="UP000275772">
    <property type="component" value="Unassembled WGS sequence"/>
</dbReference>
<dbReference type="EMBL" id="UNSH01000001">
    <property type="protein sequence ID" value="SZE99523.1"/>
    <property type="molecule type" value="Genomic_DNA"/>
</dbReference>
<dbReference type="GO" id="GO:0003677">
    <property type="term" value="F:DNA binding"/>
    <property type="evidence" value="ECO:0007669"/>
    <property type="project" value="UniProtKB-KW"/>
</dbReference>
<dbReference type="GO" id="GO:0000786">
    <property type="term" value="C:nucleosome"/>
    <property type="evidence" value="ECO:0007669"/>
    <property type="project" value="UniProtKB-KW"/>
</dbReference>
<dbReference type="VEuPathDB" id="FungiDB:BLGHR1_10274"/>
<comment type="subunit">
    <text evidence="8">The nucleosome is a histone octamer containing two molecules each of H2A, H2B, H3 and H4 assembled in one H3-H4 heterotetramer and two H2A-H2B heterodimers. The octamer wraps approximately 147 bp of DNA.</text>
</comment>
<dbReference type="PRINTS" id="PR00623">
    <property type="entry name" value="HISTONEH4"/>
</dbReference>
<dbReference type="GO" id="GO:0046982">
    <property type="term" value="F:protein heterodimerization activity"/>
    <property type="evidence" value="ECO:0007669"/>
    <property type="project" value="InterPro"/>
</dbReference>
<evidence type="ECO:0000256" key="4">
    <source>
        <dbReference type="ARBA" id="ARBA00022454"/>
    </source>
</evidence>
<evidence type="ECO:0000256" key="3">
    <source>
        <dbReference type="ARBA" id="ARBA00006564"/>
    </source>
</evidence>
<proteinExistence type="inferred from homology"/>
<name>A0A383UIJ4_BLUHO</name>
<dbReference type="GO" id="GO:0030527">
    <property type="term" value="F:structural constituent of chromatin"/>
    <property type="evidence" value="ECO:0007669"/>
    <property type="project" value="InterPro"/>
</dbReference>
<evidence type="ECO:0000256" key="6">
    <source>
        <dbReference type="ARBA" id="ARBA00023242"/>
    </source>
</evidence>
<comment type="similarity">
    <text evidence="3 8">Belongs to the histone H4 family.</text>
</comment>
<comment type="function">
    <text evidence="8">Core component of nucleosome. Nucleosomes wrap and compact DNA into chromatin, limiting DNA accessibility to the cellular machineries which require DNA as a template. Histones thereby play a central role in transcription regulation, DNA repair, DNA replication and chromosomal stability. DNA accessibility is regulated via a complex set of post-translational modifications of histones, also called histone code, and nucleosome remodeling.</text>
</comment>
<dbReference type="PANTHER" id="PTHR10484">
    <property type="entry name" value="HISTONE H4"/>
    <property type="match status" value="1"/>
</dbReference>
<dbReference type="InterPro" id="IPR009072">
    <property type="entry name" value="Histone-fold"/>
</dbReference>
<comment type="subcellular location">
    <subcellularLocation>
        <location evidence="2">Chromosome</location>
    </subcellularLocation>
    <subcellularLocation>
        <location evidence="1">Nucleus</location>
    </subcellularLocation>
</comment>
<keyword evidence="7 8" id="KW-0544">Nucleosome core</keyword>
<protein>
    <recommendedName>
        <fullName evidence="8">Histone H4</fullName>
    </recommendedName>
</protein>
<organism evidence="9 10">
    <name type="scientific">Blumeria hordei</name>
    <name type="common">Barley powdery mildew</name>
    <name type="synonym">Blumeria graminis f. sp. hordei</name>
    <dbReference type="NCBI Taxonomy" id="2867405"/>
    <lineage>
        <taxon>Eukaryota</taxon>
        <taxon>Fungi</taxon>
        <taxon>Dikarya</taxon>
        <taxon>Ascomycota</taxon>
        <taxon>Pezizomycotina</taxon>
        <taxon>Leotiomycetes</taxon>
        <taxon>Erysiphales</taxon>
        <taxon>Erysiphaceae</taxon>
        <taxon>Blumeria</taxon>
    </lineage>
</organism>
<sequence length="125" mass="14282">MESRSGKVYASKQASKGIGATRNFMGTKRMRKLTKDNIRALTKGDIRRLARRGGVKRISGSIYDEIRNTVKSYLKNVLKEICDVVEHGQRKTVIVNDVIFVLKRLDRPIYGFDQYEHVKKANGSH</sequence>
<reference evidence="9 10" key="1">
    <citation type="submission" date="2017-11" db="EMBL/GenBank/DDBJ databases">
        <authorList>
            <person name="Kracher B."/>
        </authorList>
    </citation>
    <scope>NUCLEOTIDE SEQUENCE [LARGE SCALE GENOMIC DNA]</scope>
    <source>
        <strain evidence="9 10">RACE1</strain>
    </source>
</reference>
<evidence type="ECO:0000256" key="5">
    <source>
        <dbReference type="ARBA" id="ARBA00023125"/>
    </source>
</evidence>
<evidence type="ECO:0000256" key="1">
    <source>
        <dbReference type="ARBA" id="ARBA00004123"/>
    </source>
</evidence>
<dbReference type="GO" id="GO:0005634">
    <property type="term" value="C:nucleus"/>
    <property type="evidence" value="ECO:0007669"/>
    <property type="project" value="UniProtKB-SubCell"/>
</dbReference>
<dbReference type="Gene3D" id="1.10.20.10">
    <property type="entry name" value="Histone, subunit A"/>
    <property type="match status" value="1"/>
</dbReference>
<keyword evidence="5 8" id="KW-0238">DNA-binding</keyword>
<evidence type="ECO:0000256" key="7">
    <source>
        <dbReference type="ARBA" id="ARBA00023269"/>
    </source>
</evidence>
<evidence type="ECO:0000313" key="9">
    <source>
        <dbReference type="EMBL" id="SZE99523.1"/>
    </source>
</evidence>
<dbReference type="InterPro" id="IPR001951">
    <property type="entry name" value="Histone_H4"/>
</dbReference>
<gene>
    <name evidence="9" type="ORF">BLGHR1_10274</name>
</gene>
<evidence type="ECO:0000256" key="8">
    <source>
        <dbReference type="RuleBase" id="RU000528"/>
    </source>
</evidence>
<dbReference type="AlphaFoldDB" id="A0A383UIJ4"/>
<keyword evidence="6 8" id="KW-0539">Nucleus</keyword>
<dbReference type="CDD" id="cd22912">
    <property type="entry name" value="HFD_H4"/>
    <property type="match status" value="1"/>
</dbReference>
<keyword evidence="4 8" id="KW-0158">Chromosome</keyword>
<dbReference type="SUPFAM" id="SSF47113">
    <property type="entry name" value="Histone-fold"/>
    <property type="match status" value="1"/>
</dbReference>
<accession>A0A383UIJ4</accession>
<evidence type="ECO:0000313" key="10">
    <source>
        <dbReference type="Proteomes" id="UP000275772"/>
    </source>
</evidence>
<evidence type="ECO:0000256" key="2">
    <source>
        <dbReference type="ARBA" id="ARBA00004286"/>
    </source>
</evidence>